<dbReference type="EMBL" id="AMQN01002878">
    <property type="status" value="NOT_ANNOTATED_CDS"/>
    <property type="molecule type" value="Genomic_DNA"/>
</dbReference>
<evidence type="ECO:0000256" key="1">
    <source>
        <dbReference type="ARBA" id="ARBA00007996"/>
    </source>
</evidence>
<dbReference type="PANTHER" id="PTHR10867:SF17">
    <property type="entry name" value="NICOTINAMIDE N-METHYLTRANSFERASE"/>
    <property type="match status" value="1"/>
</dbReference>
<dbReference type="GO" id="GO:0032259">
    <property type="term" value="P:methylation"/>
    <property type="evidence" value="ECO:0007669"/>
    <property type="project" value="UniProtKB-KW"/>
</dbReference>
<dbReference type="GO" id="GO:0005829">
    <property type="term" value="C:cytosol"/>
    <property type="evidence" value="ECO:0007669"/>
    <property type="project" value="TreeGrafter"/>
</dbReference>
<dbReference type="OMA" id="CMYTAMA"/>
<dbReference type="EnsemblMetazoa" id="CapteT215031">
    <property type="protein sequence ID" value="CapteP215031"/>
    <property type="gene ID" value="CapteG215031"/>
</dbReference>
<sequence length="273" mass="30170">MAAANKVLFGRDYCCGDLFAPKNYLEATWPGCGSELEGIVPVFNERMMQFLHKALASGHFNGDNFLDVCSGPSIHSAMSASKYFKNVLLTEYAPQNRAAIEAWLANAADAHDWSSFFKSVADFEGKGMTPQLVEQRTREPIREVAFCDLNQEEPIEQKVLSKYGAMDVVYSSLTLEAAAKTSADYSRFLAKLADYLRQGGGLFLCGTYNQSFYSVGGRKFHSLSQDEATIRRQLDAAGFSVVEHLAYSFDPNTMAAESACDPNKYFCIVAVKN</sequence>
<dbReference type="InterPro" id="IPR029063">
    <property type="entry name" value="SAM-dependent_MTases_sf"/>
</dbReference>
<evidence type="ECO:0000313" key="5">
    <source>
        <dbReference type="EMBL" id="ELT92170.1"/>
    </source>
</evidence>
<organism evidence="5">
    <name type="scientific">Capitella teleta</name>
    <name type="common">Polychaete worm</name>
    <dbReference type="NCBI Taxonomy" id="283909"/>
    <lineage>
        <taxon>Eukaryota</taxon>
        <taxon>Metazoa</taxon>
        <taxon>Spiralia</taxon>
        <taxon>Lophotrochozoa</taxon>
        <taxon>Annelida</taxon>
        <taxon>Polychaeta</taxon>
        <taxon>Sedentaria</taxon>
        <taxon>Scolecida</taxon>
        <taxon>Capitellidae</taxon>
        <taxon>Capitella</taxon>
    </lineage>
</organism>
<evidence type="ECO:0000256" key="2">
    <source>
        <dbReference type="ARBA" id="ARBA00022603"/>
    </source>
</evidence>
<dbReference type="PROSITE" id="PS51681">
    <property type="entry name" value="SAM_MT_NNMT_PNMT_TEMT"/>
    <property type="match status" value="1"/>
</dbReference>
<dbReference type="AlphaFoldDB" id="R7TM50"/>
<proteinExistence type="inferred from homology"/>
<dbReference type="OrthoDB" id="10050085at2759"/>
<dbReference type="GO" id="GO:0008170">
    <property type="term" value="F:N-methyltransferase activity"/>
    <property type="evidence" value="ECO:0007669"/>
    <property type="project" value="TreeGrafter"/>
</dbReference>
<keyword evidence="4" id="KW-0949">S-adenosyl-L-methionine</keyword>
<gene>
    <name evidence="5" type="ORF">CAPTEDRAFT_215031</name>
</gene>
<reference evidence="5 7" key="2">
    <citation type="journal article" date="2013" name="Nature">
        <title>Insights into bilaterian evolution from three spiralian genomes.</title>
        <authorList>
            <person name="Simakov O."/>
            <person name="Marletaz F."/>
            <person name="Cho S.J."/>
            <person name="Edsinger-Gonzales E."/>
            <person name="Havlak P."/>
            <person name="Hellsten U."/>
            <person name="Kuo D.H."/>
            <person name="Larsson T."/>
            <person name="Lv J."/>
            <person name="Arendt D."/>
            <person name="Savage R."/>
            <person name="Osoegawa K."/>
            <person name="de Jong P."/>
            <person name="Grimwood J."/>
            <person name="Chapman J.A."/>
            <person name="Shapiro H."/>
            <person name="Aerts A."/>
            <person name="Otillar R.P."/>
            <person name="Terry A.Y."/>
            <person name="Boore J.L."/>
            <person name="Grigoriev I.V."/>
            <person name="Lindberg D.R."/>
            <person name="Seaver E.C."/>
            <person name="Weisblat D.A."/>
            <person name="Putnam N.H."/>
            <person name="Rokhsar D.S."/>
        </authorList>
    </citation>
    <scope>NUCLEOTIDE SEQUENCE</scope>
    <source>
        <strain evidence="5 7">I ESC-2004</strain>
    </source>
</reference>
<accession>R7TM50</accession>
<comment type="similarity">
    <text evidence="1">Belongs to the class I-like SAM-binding methyltransferase superfamily. NNMT/PNMT/TEMT family.</text>
</comment>
<dbReference type="Proteomes" id="UP000014760">
    <property type="component" value="Unassembled WGS sequence"/>
</dbReference>
<evidence type="ECO:0000313" key="6">
    <source>
        <dbReference type="EnsemblMetazoa" id="CapteP215031"/>
    </source>
</evidence>
<dbReference type="InterPro" id="IPR000940">
    <property type="entry name" value="NNMT_TEMT_trans"/>
</dbReference>
<dbReference type="SUPFAM" id="SSF53335">
    <property type="entry name" value="S-adenosyl-L-methionine-dependent methyltransferases"/>
    <property type="match status" value="1"/>
</dbReference>
<keyword evidence="3" id="KW-0808">Transferase</keyword>
<dbReference type="EMBL" id="KB310235">
    <property type="protein sequence ID" value="ELT92170.1"/>
    <property type="molecule type" value="Genomic_DNA"/>
</dbReference>
<name>R7TM50_CAPTE</name>
<dbReference type="HOGENOM" id="CLU_082526_1_1_1"/>
<protein>
    <submittedName>
        <fullName evidence="5 6">Uncharacterized protein</fullName>
    </submittedName>
</protein>
<reference evidence="6" key="3">
    <citation type="submission" date="2015-06" db="UniProtKB">
        <authorList>
            <consortium name="EnsemblMetazoa"/>
        </authorList>
    </citation>
    <scope>IDENTIFICATION</scope>
</reference>
<reference evidence="7" key="1">
    <citation type="submission" date="2012-12" db="EMBL/GenBank/DDBJ databases">
        <authorList>
            <person name="Hellsten U."/>
            <person name="Grimwood J."/>
            <person name="Chapman J.A."/>
            <person name="Shapiro H."/>
            <person name="Aerts A."/>
            <person name="Otillar R.P."/>
            <person name="Terry A.Y."/>
            <person name="Boore J.L."/>
            <person name="Simakov O."/>
            <person name="Marletaz F."/>
            <person name="Cho S.-J."/>
            <person name="Edsinger-Gonzales E."/>
            <person name="Havlak P."/>
            <person name="Kuo D.-H."/>
            <person name="Larsson T."/>
            <person name="Lv J."/>
            <person name="Arendt D."/>
            <person name="Savage R."/>
            <person name="Osoegawa K."/>
            <person name="de Jong P."/>
            <person name="Lindberg D.R."/>
            <person name="Seaver E.C."/>
            <person name="Weisblat D.A."/>
            <person name="Putnam N.H."/>
            <person name="Grigoriev I.V."/>
            <person name="Rokhsar D.S."/>
        </authorList>
    </citation>
    <scope>NUCLEOTIDE SEQUENCE</scope>
    <source>
        <strain evidence="7">I ESC-2004</strain>
    </source>
</reference>
<dbReference type="STRING" id="283909.R7TM50"/>
<keyword evidence="2" id="KW-0489">Methyltransferase</keyword>
<evidence type="ECO:0000313" key="7">
    <source>
        <dbReference type="Proteomes" id="UP000014760"/>
    </source>
</evidence>
<evidence type="ECO:0000256" key="4">
    <source>
        <dbReference type="ARBA" id="ARBA00022691"/>
    </source>
</evidence>
<keyword evidence="7" id="KW-1185">Reference proteome</keyword>
<dbReference type="PANTHER" id="PTHR10867">
    <property type="entry name" value="NNMT/PNMT/TEMT FAMILY MEMBER"/>
    <property type="match status" value="1"/>
</dbReference>
<dbReference type="Gene3D" id="3.40.50.150">
    <property type="entry name" value="Vaccinia Virus protein VP39"/>
    <property type="match status" value="1"/>
</dbReference>
<dbReference type="Pfam" id="PF01234">
    <property type="entry name" value="NNMT_PNMT_TEMT"/>
    <property type="match status" value="1"/>
</dbReference>
<evidence type="ECO:0000256" key="3">
    <source>
        <dbReference type="ARBA" id="ARBA00022679"/>
    </source>
</evidence>